<dbReference type="AlphaFoldDB" id="A0AAD9PSK6"/>
<name>A0AAD9PSK6_ACRCE</name>
<keyword evidence="1" id="KW-0732">Signal</keyword>
<proteinExistence type="predicted"/>
<evidence type="ECO:0000256" key="1">
    <source>
        <dbReference type="SAM" id="SignalP"/>
    </source>
</evidence>
<sequence>MKIVSLNFFSIFMLIMVLISLSNTPPVESGPAATAACILKCCGGVCYGASFVCLPMGSVTGPLGIFAASGCLLGAGGGCAACTAGCLGLISLPTP</sequence>
<organism evidence="2 3">
    <name type="scientific">Acropora cervicornis</name>
    <name type="common">Staghorn coral</name>
    <dbReference type="NCBI Taxonomy" id="6130"/>
    <lineage>
        <taxon>Eukaryota</taxon>
        <taxon>Metazoa</taxon>
        <taxon>Cnidaria</taxon>
        <taxon>Anthozoa</taxon>
        <taxon>Hexacorallia</taxon>
        <taxon>Scleractinia</taxon>
        <taxon>Astrocoeniina</taxon>
        <taxon>Acroporidae</taxon>
        <taxon>Acropora</taxon>
    </lineage>
</organism>
<evidence type="ECO:0000313" key="2">
    <source>
        <dbReference type="EMBL" id="KAK2548280.1"/>
    </source>
</evidence>
<protein>
    <submittedName>
        <fullName evidence="2">Uncharacterized protein</fullName>
    </submittedName>
</protein>
<keyword evidence="3" id="KW-1185">Reference proteome</keyword>
<gene>
    <name evidence="2" type="ORF">P5673_031608</name>
</gene>
<feature type="chain" id="PRO_5041943209" evidence="1">
    <location>
        <begin position="30"/>
        <end position="95"/>
    </location>
</feature>
<feature type="signal peptide" evidence="1">
    <location>
        <begin position="1"/>
        <end position="29"/>
    </location>
</feature>
<evidence type="ECO:0000313" key="3">
    <source>
        <dbReference type="Proteomes" id="UP001249851"/>
    </source>
</evidence>
<dbReference type="EMBL" id="JARQWQ010000151">
    <property type="protein sequence ID" value="KAK2548280.1"/>
    <property type="molecule type" value="Genomic_DNA"/>
</dbReference>
<reference evidence="2" key="1">
    <citation type="journal article" date="2023" name="G3 (Bethesda)">
        <title>Whole genome assembly and annotation of the endangered Caribbean coral Acropora cervicornis.</title>
        <authorList>
            <person name="Selwyn J.D."/>
            <person name="Vollmer S.V."/>
        </authorList>
    </citation>
    <scope>NUCLEOTIDE SEQUENCE</scope>
    <source>
        <strain evidence="2">K2</strain>
    </source>
</reference>
<dbReference type="Proteomes" id="UP001249851">
    <property type="component" value="Unassembled WGS sequence"/>
</dbReference>
<reference evidence="2" key="2">
    <citation type="journal article" date="2023" name="Science">
        <title>Genomic signatures of disease resistance in endangered staghorn corals.</title>
        <authorList>
            <person name="Vollmer S.V."/>
            <person name="Selwyn J.D."/>
            <person name="Despard B.A."/>
            <person name="Roesel C.L."/>
        </authorList>
    </citation>
    <scope>NUCLEOTIDE SEQUENCE</scope>
    <source>
        <strain evidence="2">K2</strain>
    </source>
</reference>
<comment type="caution">
    <text evidence="2">The sequence shown here is derived from an EMBL/GenBank/DDBJ whole genome shotgun (WGS) entry which is preliminary data.</text>
</comment>
<accession>A0AAD9PSK6</accession>